<comment type="caution">
    <text evidence="1">The sequence shown here is derived from an EMBL/GenBank/DDBJ whole genome shotgun (WGS) entry which is preliminary data.</text>
</comment>
<evidence type="ECO:0000313" key="2">
    <source>
        <dbReference type="Proteomes" id="UP000654304"/>
    </source>
</evidence>
<dbReference type="RefSeq" id="WP_186903656.1">
    <property type="nucleotide sequence ID" value="NZ_JACOGD010000004.1"/>
</dbReference>
<dbReference type="EMBL" id="JACOGD010000004">
    <property type="protein sequence ID" value="MBC3931974.1"/>
    <property type="molecule type" value="Genomic_DNA"/>
</dbReference>
<organism evidence="1 2">
    <name type="scientific">Undibacterium curvum</name>
    <dbReference type="NCBI Taxonomy" id="2762294"/>
    <lineage>
        <taxon>Bacteria</taxon>
        <taxon>Pseudomonadati</taxon>
        <taxon>Pseudomonadota</taxon>
        <taxon>Betaproteobacteria</taxon>
        <taxon>Burkholderiales</taxon>
        <taxon>Oxalobacteraceae</taxon>
        <taxon>Undibacterium</taxon>
    </lineage>
</organism>
<name>A0ABR7A572_9BURK</name>
<reference evidence="1 2" key="1">
    <citation type="submission" date="2020-08" db="EMBL/GenBank/DDBJ databases">
        <title>Novel species isolated from subtropical streams in China.</title>
        <authorList>
            <person name="Lu H."/>
        </authorList>
    </citation>
    <scope>NUCLEOTIDE SEQUENCE [LARGE SCALE GENOMIC DNA]</scope>
    <source>
        <strain evidence="1 2">CY22W</strain>
    </source>
</reference>
<accession>A0ABR7A572</accession>
<evidence type="ECO:0008006" key="3">
    <source>
        <dbReference type="Google" id="ProtNLM"/>
    </source>
</evidence>
<protein>
    <recommendedName>
        <fullName evidence="3">Tip attachment protein J domain-containing protein</fullName>
    </recommendedName>
</protein>
<gene>
    <name evidence="1" type="ORF">H8K43_09850</name>
</gene>
<evidence type="ECO:0000313" key="1">
    <source>
        <dbReference type="EMBL" id="MBC3931974.1"/>
    </source>
</evidence>
<dbReference type="Proteomes" id="UP000654304">
    <property type="component" value="Unassembled WGS sequence"/>
</dbReference>
<keyword evidence="2" id="KW-1185">Reference proteome</keyword>
<proteinExistence type="predicted"/>
<sequence length="487" mass="52394">MNQADFVRWLKSRARRVVLIEIGVNSGGQELTRYLSTGAYNTGPADVPANQVYLPVVEVGMSFPEQLSIGASSSVSSGDIEINNTGGVRDAWLTDIWMNRPIRAWIGDPDWGRADFQLIFSGVVADVSPKGRDVLALKLRDRMQLLNMPLSEAVIGGAGANAGALLPVCFGECHNVTPVLTDPATLEYAVHTSAIEQIIEVRDNGLPVSFAPILSAGRFRLNQAAIGQITCSVQGDNSGGYVNSLAGIVRRILTSFGPQSTRLQASDIDAPNFLAFDQAHAQPMGIYLTERTNCIAAVQQLAGSVGAQLVASAQGVFQLYQISLPSPGGFQILDRHIEERSLVPKTRTDVVAGIKLGYCRNYTVQNQLQTALPPEHKALYAQDYLVASVSDETTRALYRLDATVAQQNTCLLRKSDADIEAARQLAMWKVPRAVYEAQGVPELMQLSVGQPVTVMVSRFGLSAGVGGVVVMRSVAWDTGKVKIGVIV</sequence>